<feature type="binding site" evidence="6">
    <location>
        <position position="131"/>
    </location>
    <ligand>
        <name>ATP</name>
        <dbReference type="ChEBI" id="CHEBI:30616"/>
    </ligand>
</feature>
<reference evidence="8 9" key="1">
    <citation type="journal article" date="2017" name="Nat. Commun.">
        <title>Genome assembly with in vitro proximity ligation data and whole-genome triplication in lettuce.</title>
        <authorList>
            <person name="Reyes-Chin-Wo S."/>
            <person name="Wang Z."/>
            <person name="Yang X."/>
            <person name="Kozik A."/>
            <person name="Arikit S."/>
            <person name="Song C."/>
            <person name="Xia L."/>
            <person name="Froenicke L."/>
            <person name="Lavelle D.O."/>
            <person name="Truco M.J."/>
            <person name="Xia R."/>
            <person name="Zhu S."/>
            <person name="Xu C."/>
            <person name="Xu H."/>
            <person name="Xu X."/>
            <person name="Cox K."/>
            <person name="Korf I."/>
            <person name="Meyers B.C."/>
            <person name="Michelmore R.W."/>
        </authorList>
    </citation>
    <scope>NUCLEOTIDE SEQUENCE [LARGE SCALE GENOMIC DNA]</scope>
    <source>
        <strain evidence="9">cv. Salinas</strain>
        <tissue evidence="8">Seedlings</tissue>
    </source>
</reference>
<evidence type="ECO:0000256" key="3">
    <source>
        <dbReference type="ARBA" id="ARBA00022741"/>
    </source>
</evidence>
<proteinExistence type="predicted"/>
<keyword evidence="9" id="KW-1185">Reference proteome</keyword>
<dbReference type="Gene3D" id="1.10.510.10">
    <property type="entry name" value="Transferase(Phosphotransferase) domain 1"/>
    <property type="match status" value="1"/>
</dbReference>
<protein>
    <recommendedName>
        <fullName evidence="7">Protein kinase domain-containing protein</fullName>
    </recommendedName>
</protein>
<keyword evidence="4" id="KW-0418">Kinase</keyword>
<keyword evidence="5 6" id="KW-0067">ATP-binding</keyword>
<accession>A0A9R1W8U5</accession>
<dbReference type="PROSITE" id="PS50011">
    <property type="entry name" value="PROTEIN_KINASE_DOM"/>
    <property type="match status" value="1"/>
</dbReference>
<evidence type="ECO:0000256" key="2">
    <source>
        <dbReference type="ARBA" id="ARBA00022679"/>
    </source>
</evidence>
<dbReference type="AlphaFoldDB" id="A0A9R1W8U5"/>
<evidence type="ECO:0000256" key="5">
    <source>
        <dbReference type="ARBA" id="ARBA00022840"/>
    </source>
</evidence>
<evidence type="ECO:0000256" key="6">
    <source>
        <dbReference type="PROSITE-ProRule" id="PRU10141"/>
    </source>
</evidence>
<dbReference type="InterPro" id="IPR000719">
    <property type="entry name" value="Prot_kinase_dom"/>
</dbReference>
<dbReference type="InterPro" id="IPR003609">
    <property type="entry name" value="Pan_app"/>
</dbReference>
<evidence type="ECO:0000256" key="1">
    <source>
        <dbReference type="ARBA" id="ARBA00022527"/>
    </source>
</evidence>
<keyword evidence="2" id="KW-0808">Transferase</keyword>
<organism evidence="8 9">
    <name type="scientific">Lactuca sativa</name>
    <name type="common">Garden lettuce</name>
    <dbReference type="NCBI Taxonomy" id="4236"/>
    <lineage>
        <taxon>Eukaryota</taxon>
        <taxon>Viridiplantae</taxon>
        <taxon>Streptophyta</taxon>
        <taxon>Embryophyta</taxon>
        <taxon>Tracheophyta</taxon>
        <taxon>Spermatophyta</taxon>
        <taxon>Magnoliopsida</taxon>
        <taxon>eudicotyledons</taxon>
        <taxon>Gunneridae</taxon>
        <taxon>Pentapetalae</taxon>
        <taxon>asterids</taxon>
        <taxon>campanulids</taxon>
        <taxon>Asterales</taxon>
        <taxon>Asteraceae</taxon>
        <taxon>Cichorioideae</taxon>
        <taxon>Cichorieae</taxon>
        <taxon>Lactucinae</taxon>
        <taxon>Lactuca</taxon>
    </lineage>
</organism>
<dbReference type="SUPFAM" id="SSF56112">
    <property type="entry name" value="Protein kinase-like (PK-like)"/>
    <property type="match status" value="1"/>
</dbReference>
<dbReference type="Pfam" id="PF07714">
    <property type="entry name" value="PK_Tyr_Ser-Thr"/>
    <property type="match status" value="1"/>
</dbReference>
<comment type="caution">
    <text evidence="8">The sequence shown here is derived from an EMBL/GenBank/DDBJ whole genome shotgun (WGS) entry which is preliminary data.</text>
</comment>
<evidence type="ECO:0000256" key="4">
    <source>
        <dbReference type="ARBA" id="ARBA00022777"/>
    </source>
</evidence>
<dbReference type="EMBL" id="NBSK02000003">
    <property type="protein sequence ID" value="KAJ0217973.1"/>
    <property type="molecule type" value="Genomic_DNA"/>
</dbReference>
<dbReference type="GO" id="GO:0004674">
    <property type="term" value="F:protein serine/threonine kinase activity"/>
    <property type="evidence" value="ECO:0007669"/>
    <property type="project" value="UniProtKB-KW"/>
</dbReference>
<dbReference type="Gene3D" id="3.30.200.20">
    <property type="entry name" value="Phosphorylase Kinase, domain 1"/>
    <property type="match status" value="1"/>
</dbReference>
<sequence>MLRFIDCESGCYNKYSCTAYAYENVTNKLTLFCMNWFIELVDTSSDYFTLHTLYVRFCSSQLERIRRELLGYKSMSTSIGDAHNSVELVSFSLRRVLKATGSFSIENKLGEGGFGSVYKVSLPGNREVAIKRLSARSSQGREEFMNELRIIAKLQHKNLVRLLGCCVEEDENILLYEYMPNRSLDKFLFDFGLARIFGMNQTQDNTNRVVGTYGYMAPEYALHGIFSERSEAWKRWMEGRGLELIDPLIRGTCSNADQQAVKCINVGLLCIQEIMSDRPTMLEVVVMLVNETATILSPKKPAFTLHRSAHVSSRFSNNEVIVTNLEPR</sequence>
<name>A0A9R1W8U5_LACSA</name>
<dbReference type="InterPro" id="IPR001245">
    <property type="entry name" value="Ser-Thr/Tyr_kinase_cat_dom"/>
</dbReference>
<evidence type="ECO:0000313" key="8">
    <source>
        <dbReference type="EMBL" id="KAJ0217973.1"/>
    </source>
</evidence>
<dbReference type="FunFam" id="3.30.200.20:FF:000162">
    <property type="entry name" value="Adenine nucleotide alpha hydrolase-like domain kinase"/>
    <property type="match status" value="1"/>
</dbReference>
<keyword evidence="1" id="KW-0723">Serine/threonine-protein kinase</keyword>
<dbReference type="InterPro" id="IPR011009">
    <property type="entry name" value="Kinase-like_dom_sf"/>
</dbReference>
<feature type="domain" description="Protein kinase" evidence="7">
    <location>
        <begin position="103"/>
        <end position="328"/>
    </location>
</feature>
<keyword evidence="3 6" id="KW-0547">Nucleotide-binding</keyword>
<dbReference type="PROSITE" id="PS00107">
    <property type="entry name" value="PROTEIN_KINASE_ATP"/>
    <property type="match status" value="1"/>
</dbReference>
<dbReference type="Proteomes" id="UP000235145">
    <property type="component" value="Unassembled WGS sequence"/>
</dbReference>
<evidence type="ECO:0000313" key="9">
    <source>
        <dbReference type="Proteomes" id="UP000235145"/>
    </source>
</evidence>
<evidence type="ECO:0000259" key="7">
    <source>
        <dbReference type="PROSITE" id="PS50011"/>
    </source>
</evidence>
<dbReference type="GO" id="GO:0005524">
    <property type="term" value="F:ATP binding"/>
    <property type="evidence" value="ECO:0007669"/>
    <property type="project" value="UniProtKB-UniRule"/>
</dbReference>
<dbReference type="InterPro" id="IPR017441">
    <property type="entry name" value="Protein_kinase_ATP_BS"/>
</dbReference>
<dbReference type="Pfam" id="PF08276">
    <property type="entry name" value="PAN_2"/>
    <property type="match status" value="1"/>
</dbReference>
<gene>
    <name evidence="8" type="ORF">LSAT_V11C300118580</name>
</gene>
<dbReference type="PANTHER" id="PTHR27002:SF841">
    <property type="entry name" value="RECEPTOR-LIKE SERINE_THREONINE-PROTEIN KINASE"/>
    <property type="match status" value="1"/>
</dbReference>
<dbReference type="PANTHER" id="PTHR27002">
    <property type="entry name" value="RECEPTOR-LIKE SERINE/THREONINE-PROTEIN KINASE SD1-8"/>
    <property type="match status" value="1"/>
</dbReference>